<keyword evidence="12" id="KW-0472">Membrane</keyword>
<name>A0A5J4X8E9_9EUKA</name>
<feature type="region of interest" description="Disordered" evidence="11">
    <location>
        <begin position="5304"/>
        <end position="5331"/>
    </location>
</feature>
<dbReference type="Pfam" id="PF00069">
    <property type="entry name" value="Pkinase"/>
    <property type="match status" value="1"/>
</dbReference>
<evidence type="ECO:0000256" key="10">
    <source>
        <dbReference type="SAM" id="Coils"/>
    </source>
</evidence>
<reference evidence="15 16" key="1">
    <citation type="submission" date="2019-03" db="EMBL/GenBank/DDBJ databases">
        <title>Single cell metagenomics reveals metabolic interactions within the superorganism composed of flagellate Streblomastix strix and complex community of Bacteroidetes bacteria on its surface.</title>
        <authorList>
            <person name="Treitli S.C."/>
            <person name="Kolisko M."/>
            <person name="Husnik F."/>
            <person name="Keeling P."/>
            <person name="Hampl V."/>
        </authorList>
    </citation>
    <scope>NUCLEOTIDE SEQUENCE [LARGE SCALE GENOMIC DNA]</scope>
    <source>
        <strain evidence="15">ST1C</strain>
    </source>
</reference>
<evidence type="ECO:0000256" key="3">
    <source>
        <dbReference type="ARBA" id="ARBA00022527"/>
    </source>
</evidence>
<evidence type="ECO:0000256" key="4">
    <source>
        <dbReference type="ARBA" id="ARBA00022679"/>
    </source>
</evidence>
<keyword evidence="10" id="KW-0175">Coiled coil</keyword>
<dbReference type="PANTHER" id="PTHR44899">
    <property type="entry name" value="CAMK FAMILY PROTEIN KINASE"/>
    <property type="match status" value="1"/>
</dbReference>
<evidence type="ECO:0000256" key="6">
    <source>
        <dbReference type="ARBA" id="ARBA00022777"/>
    </source>
</evidence>
<comment type="catalytic activity">
    <reaction evidence="9">
        <text>L-seryl-[protein] + ATP = O-phospho-L-seryl-[protein] + ADP + H(+)</text>
        <dbReference type="Rhea" id="RHEA:17989"/>
        <dbReference type="Rhea" id="RHEA-COMP:9863"/>
        <dbReference type="Rhea" id="RHEA-COMP:11604"/>
        <dbReference type="ChEBI" id="CHEBI:15378"/>
        <dbReference type="ChEBI" id="CHEBI:29999"/>
        <dbReference type="ChEBI" id="CHEBI:30616"/>
        <dbReference type="ChEBI" id="CHEBI:83421"/>
        <dbReference type="ChEBI" id="CHEBI:456216"/>
        <dbReference type="EC" id="2.7.11.1"/>
    </reaction>
</comment>
<keyword evidence="3" id="KW-0723">Serine/threonine-protein kinase</keyword>
<feature type="compositionally biased region" description="Basic and acidic residues" evidence="11">
    <location>
        <begin position="4862"/>
        <end position="4882"/>
    </location>
</feature>
<feature type="region of interest" description="Disordered" evidence="11">
    <location>
        <begin position="4359"/>
        <end position="4395"/>
    </location>
</feature>
<dbReference type="EMBL" id="SNRW01000168">
    <property type="protein sequence ID" value="KAA6402885.1"/>
    <property type="molecule type" value="Genomic_DNA"/>
</dbReference>
<feature type="region of interest" description="Disordered" evidence="11">
    <location>
        <begin position="5075"/>
        <end position="5288"/>
    </location>
</feature>
<evidence type="ECO:0000256" key="5">
    <source>
        <dbReference type="ARBA" id="ARBA00022741"/>
    </source>
</evidence>
<feature type="transmembrane region" description="Helical" evidence="12">
    <location>
        <begin position="3773"/>
        <end position="3798"/>
    </location>
</feature>
<dbReference type="InterPro" id="IPR051131">
    <property type="entry name" value="NEK_Ser/Thr_kinase_NIMA"/>
</dbReference>
<feature type="compositionally biased region" description="Low complexity" evidence="11">
    <location>
        <begin position="4463"/>
        <end position="4493"/>
    </location>
</feature>
<evidence type="ECO:0000313" key="15">
    <source>
        <dbReference type="EMBL" id="KAA6402885.1"/>
    </source>
</evidence>
<feature type="compositionally biased region" description="Acidic residues" evidence="11">
    <location>
        <begin position="4762"/>
        <end position="4826"/>
    </location>
</feature>
<evidence type="ECO:0000256" key="1">
    <source>
        <dbReference type="ARBA" id="ARBA00010886"/>
    </source>
</evidence>
<dbReference type="GO" id="GO:0004674">
    <property type="term" value="F:protein serine/threonine kinase activity"/>
    <property type="evidence" value="ECO:0007669"/>
    <property type="project" value="UniProtKB-KW"/>
</dbReference>
<feature type="compositionally biased region" description="Polar residues" evidence="11">
    <location>
        <begin position="5545"/>
        <end position="5558"/>
    </location>
</feature>
<keyword evidence="5" id="KW-0547">Nucleotide-binding</keyword>
<feature type="signal peptide" evidence="13">
    <location>
        <begin position="1"/>
        <end position="30"/>
    </location>
</feature>
<feature type="region of interest" description="Disordered" evidence="11">
    <location>
        <begin position="4445"/>
        <end position="4535"/>
    </location>
</feature>
<evidence type="ECO:0000256" key="13">
    <source>
        <dbReference type="SAM" id="SignalP"/>
    </source>
</evidence>
<gene>
    <name evidence="15" type="ORF">EZS28_001589</name>
</gene>
<feature type="compositionally biased region" description="Low complexity" evidence="11">
    <location>
        <begin position="4083"/>
        <end position="4094"/>
    </location>
</feature>
<dbReference type="FunFam" id="3.30.200.20:FF:000097">
    <property type="entry name" value="Probable serine/threonine-protein kinase nek1"/>
    <property type="match status" value="1"/>
</dbReference>
<proteinExistence type="inferred from homology"/>
<keyword evidence="13" id="KW-0732">Signal</keyword>
<evidence type="ECO:0000256" key="2">
    <source>
        <dbReference type="ARBA" id="ARBA00012513"/>
    </source>
</evidence>
<keyword evidence="4" id="KW-0808">Transferase</keyword>
<feature type="compositionally biased region" description="Basic and acidic residues" evidence="11">
    <location>
        <begin position="4895"/>
        <end position="4909"/>
    </location>
</feature>
<feature type="compositionally biased region" description="Low complexity" evidence="11">
    <location>
        <begin position="5104"/>
        <end position="5127"/>
    </location>
</feature>
<feature type="compositionally biased region" description="Basic residues" evidence="11">
    <location>
        <begin position="5044"/>
        <end position="5055"/>
    </location>
</feature>
<feature type="coiled-coil region" evidence="10">
    <location>
        <begin position="3813"/>
        <end position="3860"/>
    </location>
</feature>
<dbReference type="GO" id="GO:0005524">
    <property type="term" value="F:ATP binding"/>
    <property type="evidence" value="ECO:0007669"/>
    <property type="project" value="UniProtKB-KW"/>
</dbReference>
<accession>A0A5J4X8E9</accession>
<feature type="compositionally biased region" description="Acidic residues" evidence="11">
    <location>
        <begin position="4953"/>
        <end position="4967"/>
    </location>
</feature>
<feature type="compositionally biased region" description="Polar residues" evidence="11">
    <location>
        <begin position="5826"/>
        <end position="5869"/>
    </location>
</feature>
<comment type="similarity">
    <text evidence="1">Belongs to the protein kinase superfamily. NEK Ser/Thr protein kinase family. NIMA subfamily.</text>
</comment>
<evidence type="ECO:0000256" key="9">
    <source>
        <dbReference type="ARBA" id="ARBA00048679"/>
    </source>
</evidence>
<dbReference type="Gene3D" id="3.30.200.20">
    <property type="entry name" value="Phosphorylase Kinase, domain 1"/>
    <property type="match status" value="1"/>
</dbReference>
<evidence type="ECO:0000259" key="14">
    <source>
        <dbReference type="PROSITE" id="PS50011"/>
    </source>
</evidence>
<dbReference type="CDD" id="cd08215">
    <property type="entry name" value="STKc_Nek"/>
    <property type="match status" value="1"/>
</dbReference>
<feature type="region of interest" description="Disordered" evidence="11">
    <location>
        <begin position="5343"/>
        <end position="5364"/>
    </location>
</feature>
<feature type="compositionally biased region" description="Low complexity" evidence="11">
    <location>
        <begin position="5022"/>
        <end position="5043"/>
    </location>
</feature>
<dbReference type="SUPFAM" id="SSF56112">
    <property type="entry name" value="Protein kinase-like (PK-like)"/>
    <property type="match status" value="1"/>
</dbReference>
<dbReference type="Gene3D" id="1.10.510.10">
    <property type="entry name" value="Transferase(Phosphotransferase) domain 1"/>
    <property type="match status" value="1"/>
</dbReference>
<protein>
    <recommendedName>
        <fullName evidence="2">non-specific serine/threonine protein kinase</fullName>
        <ecNumber evidence="2">2.7.11.1</ecNumber>
    </recommendedName>
</protein>
<feature type="region of interest" description="Disordered" evidence="11">
    <location>
        <begin position="4990"/>
        <end position="5055"/>
    </location>
</feature>
<dbReference type="Proteomes" id="UP000324800">
    <property type="component" value="Unassembled WGS sequence"/>
</dbReference>
<dbReference type="InterPro" id="IPR000719">
    <property type="entry name" value="Prot_kinase_dom"/>
</dbReference>
<evidence type="ECO:0000256" key="11">
    <source>
        <dbReference type="SAM" id="MobiDB-lite"/>
    </source>
</evidence>
<keyword evidence="6 15" id="KW-0418">Kinase</keyword>
<feature type="compositionally biased region" description="Low complexity" evidence="11">
    <location>
        <begin position="5559"/>
        <end position="5569"/>
    </location>
</feature>
<organism evidence="15 16">
    <name type="scientific">Streblomastix strix</name>
    <dbReference type="NCBI Taxonomy" id="222440"/>
    <lineage>
        <taxon>Eukaryota</taxon>
        <taxon>Metamonada</taxon>
        <taxon>Preaxostyla</taxon>
        <taxon>Oxymonadida</taxon>
        <taxon>Streblomastigidae</taxon>
        <taxon>Streblomastix</taxon>
    </lineage>
</organism>
<feature type="region of interest" description="Disordered" evidence="11">
    <location>
        <begin position="5545"/>
        <end position="5588"/>
    </location>
</feature>
<feature type="compositionally biased region" description="Polar residues" evidence="11">
    <location>
        <begin position="4715"/>
        <end position="4733"/>
    </location>
</feature>
<keyword evidence="12" id="KW-1133">Transmembrane helix</keyword>
<feature type="compositionally biased region" description="Low complexity" evidence="11">
    <location>
        <begin position="5304"/>
        <end position="5326"/>
    </location>
</feature>
<feature type="compositionally biased region" description="Polar residues" evidence="11">
    <location>
        <begin position="4910"/>
        <end position="4931"/>
    </location>
</feature>
<evidence type="ECO:0000313" key="16">
    <source>
        <dbReference type="Proteomes" id="UP000324800"/>
    </source>
</evidence>
<feature type="region of interest" description="Disordered" evidence="11">
    <location>
        <begin position="5783"/>
        <end position="5893"/>
    </location>
</feature>
<dbReference type="PROSITE" id="PS50011">
    <property type="entry name" value="PROTEIN_KINASE_DOM"/>
    <property type="match status" value="1"/>
</dbReference>
<feature type="compositionally biased region" description="Basic and acidic residues" evidence="11">
    <location>
        <begin position="4374"/>
        <end position="4395"/>
    </location>
</feature>
<feature type="region of interest" description="Disordered" evidence="11">
    <location>
        <begin position="4083"/>
        <end position="4106"/>
    </location>
</feature>
<feature type="compositionally biased region" description="Polar residues" evidence="11">
    <location>
        <begin position="4827"/>
        <end position="4853"/>
    </location>
</feature>
<sequence>MNSKGSTYNYLPRVLIFLSCSSFLIIFTTAQEEDIETCPIGQKTFAYDDGETICIPDTFCISPQVVVDLDNRQYGCVDKCDNDEYFDVSEDHSTVSCVIHCSELKTYTTLPSGLMKCVDSCPYGQFRFRRRDGSYVCQTHCTGFEKALEFDDGTIECVVNNCQDPTPVLQLKQSSSSGYQCITVAECMLPQTTYTFDDITKVCVDPCPSDHFLINIGQAQPMCYTNPVSPNPYCTSGQFININRNNQIECVENCTGNKIPRRFDNGTVICVNSCPMNQQQIALEDKTYICIEQCNIGETNKYDENTKIFSCVLRESCETQIFERFEMDSGDLICIQKCSGEQIHVDVGTDIPVCRNKCSGSQPYFNVDFITKTQSCINECPDGKIHADYGNGIIKCVERCPESKFIFRKDDSSAVCISKCQDDKIPLDLKNENLFPVCQVNNCTNPALSYIDLTSTSYWNCISSDTCSNRQSGNRYPTHIEQFEQWSYDKCVDQELSTAYDQGSNYYYIDGNSSLPLPDCGFNFPCKTLNSTNYAHSKINESAGHLVFLKGSFIQYLIVCINTTSSQQRLFISYPIGSDNQFSINMTQDAIFYIYKGWTIFKTITFRVNDNYLNSNYIIILEGDYAKLDLANCAFGDITSANIDRGLVRCMNQGTLNIDTLTVNPINMTKDPLIYICNTSGMVYINNSFFEGINRLKGSGAVIECYLNRYFGGITIYSNSTFINCKSKYSFIQESQPMEYDIGAVYIFIPEGEYHQFDLRGAIFRTSGSPYIGKGLFIETDNLAEVMRRSDVGTKYGIIDLNPQINEIYMMGIESTYKWLTIPLQYTVNNVINGIYHINNLNTTSWNYLDGKGNDNDYCGWVRFPCATFGKAVIRSIAQHPEINSEVKIGIVQGYILNTITQIDANGRKVSISNQLDYQDESTGTYQIQMYVRGNGQYCFSNGTFSVSNCSIVDQGIASTTKYMILMQYNSKSLEIKQCTYTTDSSEQTATHGLIEINGGSVNIEQINVNNVKMSECNFIKLNYGTGYVNISSSTFTGISSVTSNGAVIFGEVNISCLGIRLSNLTFTECIRSGTTDIAYGSIIQLYTLGVGVDINSVQFTQCSGLNGGGMFARLDQSSSVKFSNNSKFESCTDNSQSGGGLYLNINEYSSCELNNVIFNNCKAQQFGGGLFGTVSSGGVLTIMNTTTFTSCSCVGSGKYQEGGGINIIIKDGNSKFLINDSSSFTSCTCKDLGGAFNINGSLDALINIKSVSFISCSSEGGGGLNTRLQSGAILNITDAVNFIECTSTSSNGGGIRAILTEPASSLYISGSSTFDQCKTSGQGGGIYINANQSKIININTVLFDNCEAIQRGGAISSLLVNGGSLTVEGLTNFSTCKTSGDTEADEDLGGGAVYANVSHASSKFRIIGTVKFDQCESTFKGGAIYIKAEMSQLIEINKASLDRCTSTKEGGGIYAYITNGGSFRITNGTTFTQCKSISGSGGGLYAIVKTTTSEIQITDGVTFDGCESEKQGGGIYISAEQCKINEINKLIVTGCKAKLEGSGLYIEIIQSAFLSISNETSFTNCASQSTTSSGGGMYAIIKDIDSRLVLSDQIKFENCNSSFFGGGISFLIQGRGSVELIGTLIQNCISPKGAGIFALLESGAQLSIINSNQFKNCVATGNEGLGGGIYADIGDNCKLRIHNGALFDQCTSYEQGGGAYLIAKDRGIVDMNKVTFQKCSSTSGGAIFTSIQKSASLIITNQSFFKDCEASTGNGGGIYATIKDIDSKIIIQDQSIFDTCQSVIGFGGAAYIESQLNTSIIINRVQFDNCNAFDGGAIQISLLTGSTFTITNESLFKTCSSTQSTSGGGGINANIESFSKFIISSNVQFDTCTCTNGKGGAVYFIVKDKGTVEVNQALFKTCSSINGGGLYASLDNSSSLTVTNSNLFIGCTTSSGSGGGLYTQVKDPDSKLFIEDNSYFFECNSLQGQGGAGFIEASNFSSIKINKAKIENCSSIQGGGIYCNIKTGAQLQVTNSSLFQGCNSSQSGGGFYAIIDGANSKLNISGFTQFDSCSTTGPTGQGGGSYLKISNNASFELNKVTYKGCSAFEGGGMYGEIDNANRFILTSSNQFINCSSTERGGAMYLNLPNNTTFNFIIGSLTLFKENTAGECGRDIFFHCNTFNFLDISHRLLFDLFSPLYDLDNAFYGTEHWTQTELSREPEVDYELIKRYSSYFADTLYISSLGQTGNDEESCGKLGVACSSFSYARDKVLTPEWKPQTIQNITDKTPKVIHTYVAVGQIKLLEPLTSEANELILRGATHDEVDSISVGYHSKVQFGNKGQIICSDLAQWQEEENQFSDVNGVDQKFTLEQLDFVIPEQMEGKSLILVKSSPSNLNRGREVEVLILNCKVSQEPNLIKGVYSVLFKSEPYLSIREKIIFDNVVSNPDLPDERIYLNNGSLIEINYEPGMIPKYNYLQFKNCFFKYVKSTISAWNIRETPGEQLNQVPYGAGSVLTIRNTNSIYLHLHFMDCTFECCELNMQVKTTEQKQLGIGGVLGIYANNVQLVLEHFRFVDLYIGLAGNKAEGRYQTKQKYAKYLKENGDTSVDINPAIDSMNKPIITLDSCVIKTCKSFIVNSGRGIRVIQSGGVIVHTDRIGAKIDFKSSIFDSCLSSLSQINSPSNIADVNSPFEPLWDRELRIGKDGGGLIVTHGAIKPYVKGKGIQFINQINDNFVIHLKKGQFSTRNIQLQRTKLYLKGEGESLSSIMQKEQSQHLFTLQDSQLDASEMRAELWGASASLIQCNGFGTSIISRLRVSGCNSEFGITSEAVFEVILGTLILIDVKVEKVIMIQNENERNSDINKKNKILGLITMKENAKLLRLEKCIISNISIYNKGSIILMNGGLNSKLEVKDCNFIQSNAPWSGSAIRYIPTNYGQTLDIDGAIFQGFTADTQYNSQGGAIYIDMKQFDVAIQFRRCVFAQNSALNGGTNIFIAYKQSSQRARRDSFLGCYACAYSSIDQEKSFCYTIGNDNEVFIDERDSLQSSCFRQQSYDSVCLKVEVIQFCEGIYNTPQITVPSSQASSINIVGCNRSNAGLILSEVRVSGLVVSQPPSSTFEPKYLFHSAGIVYLEDVIIENIFLKTGSIILAEQMRKSTEQASAGIEWLGLRQSGIYGCYFSEITTNENKMISIQDLKQSNQTKNLQINTDSQSFIIHDSIFSSCISFVNVLDTETKGGILNIMSDGIKVDIISCEFRRCKVIGRNMIYIGWTGEDSNDSAIKTVMISDTIFTECSSVIPGMRVVAQSIYNPQKYLLMLETNTNEQYAEQSKLYSDENTTYDEVYKHGLIYLESLTEGDKSGISSSQYDIYGIFVAGCHSAVGSGLTATKVTLQITESTFITPMCYSNIIYLNQTRGKIQSCYFKGRNSTYHDPTLQNDFEEAVDDIWTFCPGQSSYYSTTTHGLIYLTKGSYEIENDQFEQSQVGAVKIDTADVVMNNVSFIESKLGDEALYDGGQNLVVCIGKSRLEVVDASINGYNEDNCSYRTNLMEEYFGMQKNDNSGCTLNILKDGLCQMRVTYKWELPQAPTVVLEKVKLVINLKDEEEPFKFELEGNNFVPLVFTIMIDQLRLKTKDEIHEEVQKNKDEKNKYEQNNTLFDLIQTMQHRIVNKIEFDENRNKIIHFTNQQQENSYKSNGVDYPRDSDGRIVWPPKDATQVPFLVLASVHGTKRASFSMKDISWLDSRTSYYGILASNDGNSFTGENGVEGKEILLEVDVKYGEQFINLIEIFPLKTWIYLVIVGAFILIIIILIITFIIMYLKWAEIKKALLNRGSIQMIANQQDELEEQVLEIEELEKRKQELKKQNKLIKKLKDKKSHLNILMPYEEDQSVTRLYGTNDDIYSDMIGFVKDENFPQEDGYIGRQQTSLYTPGLELRSGRNSPALQAYALNLQAKLDDYESQNARKISPGLDQPDKRQKILIEIPVIEEGTLNQQITEYFINSKPVTIDFSSMHSNDPQLQGINWGVCGPPATIGLAQQGVTSPPKEILNLQKRQEQLISRTSTGYTKSQSWVSFKSSSSSLERPFSSQGYEASFPIDFDQFTNSSSNLTNQNTLPNGQRSTKHYNSERPPSISDIGEHCFISQPLGSLFIVETSHSTPSDFKKVRSLGKGSYGSTYLVERLADQNQYCLKVIHIAMLTAKEQRDAVSEACILAQLDSDYIVRYYDSFLDGANLYIVMEFAEEGTLSDLLNKKKEQENPFTEDEIWRFFFELALGLHHIHSKKMIHRDVKTANVFLGKGYQVKIGDLGVAKLLETQSFAKTMVGTPYYIAPELIRGTPYTSKIDVWALGCILYELLTLTRPFDANNQAALLHRIISETPQQIPEHPQIIIGEEEDNGTSHRDRSKDKNKTEDGQKQEKKVFTSITYSETLRKLPFLLLTKESSDRPNLSKVFQLEDIIEKAQQYGYELPGKKSKTKKQAKEDQEQDQQQTADSEQQQNQPQAENSNSEQQNQQQSQKKISTLKKQGTSKKKLNNQQLDDTNFDQGTLKQTQDTNDMTMMNDQTFKTIETIENTIPERNKDDKKEIASFNKVENKKETNTDKKINDQKQAIDKKDIVVDNKKIIDKKQNTAKDANIDKKQDNEKKVINVKEMNVIKDTNVDKKLNDKKDIIVDKKLNDKKDIIVDKKANIEKNTNNANEANDKKDINIGKVANIEKKANEIKPENVENQPKVVKDPNVTKETNTAKDQQVAQTTNIENKGKVMNKIKSKKQMAQMNSRKSIKAEQKDDEEESEDEESEEEDSEEEESDEEEEDDEDYEDDDEEQEEEDDDDDEEDEEEEEQEEDEEEDNAQSEGISSQPKTPLSLDSVQSNPNSQRLEGSEDERLDSDKKDKDGQKRIYGKVEDLSKVGVKSDGQTQDEQQKKKGEPRWDSSRTIRQQNNSLGKTDSKSNLFQTSKVEENEFNTFTAYKLDNKETEKEEEEEIFDGQQEDGEQLVNPRFAFLKRKKTVYGVIPSKPRKPTKWIVTDNTLQPIEDPKRVRRGSNDLSSPSSSTFQQSQSASKSSLAQKQKAKTSVQKKKLPQQFQFPRYDIVAPKSNVTHMSYQTPGTQRGVRSNLPVQSNSPDLLNTSQYPSDQQQSQQQLQQSITDQSQDGQLNSSQFPNPLSIPSNSFSPGLSISGTPGLSIRPQRMKVDIKQPVLEMTRGSTQNVGNRDLNNNTLDQNSKSRGGTSGKQGTAKFDSLKTTQGNQSSLDKSQSPSQPYSRGKQSSQLPHSQLSIQQTQSSPSNQSVDINDAGYGFEDEPPQISKFNPKRNTAADKGTIVSTSINIPSQTQQQQAQQSYSQQPISPKISHPTGSVITNQLKQPKVNQTISTSSVSSNQIAGGNKYNTQDNKTMFGKAGKSNQDGIGKDQIDYPVRSSYEGLNSDKQKEGELDKKMKPSGVGVRFAVDYNNINSQLSNAEKDNESVKQIENYLADSRRINQMTNQIMGSKNQQGRQNNLETPKERLRFQGSIYDTHQNNKNTNIDNDEDIDNEIDYNSTIVGTQWRNDTYEQKFNSKVDDNKPIGTTAKKQQLSQSIDPNTQSSSESKSSGSKWQDDDWISPHQTGNKYEDEYNREFIDDEELNKEGKDASQYIFHPLQLGNAGKGGIQDELDNEFDSWREEKTPHRVTEYASVKSNVTKNTNTNTNTNTRIGRGIGRGGAGIDKGKFTSAINTKKDKPEEVGVQDEKSKIMRAKLKATSIPIKPNSTLLQQRNKDILLHTTEFDDQQDDMQNTNIILGHQPDLADNADPVYVSAPLRTITKMANSRLQNQTQQQQTQPKQPLRTSQTTKQTSQQQSSTTQPSGFKGSKVISSSNASHSTSQGNRGSQASPQPSQAPKSKTVSSNASHSTQPQRPIGANPHLTPYSPNDPPKPFSAYKNNNLAAISAERRASLGKGRGTVVNSNANVKKKDIQVFESEENDDEFFKDEIEESGRVGWG</sequence>
<feature type="compositionally biased region" description="Polar residues" evidence="11">
    <location>
        <begin position="4510"/>
        <end position="4535"/>
    </location>
</feature>
<dbReference type="EC" id="2.7.11.1" evidence="2"/>
<feature type="domain" description="Protein kinase" evidence="14">
    <location>
        <begin position="4139"/>
        <end position="4435"/>
    </location>
</feature>
<dbReference type="InterPro" id="IPR008271">
    <property type="entry name" value="Ser/Thr_kinase_AS"/>
</dbReference>
<dbReference type="PROSITE" id="PS00108">
    <property type="entry name" value="PROTEIN_KINASE_ST"/>
    <property type="match status" value="1"/>
</dbReference>
<feature type="compositionally biased region" description="Low complexity" evidence="11">
    <location>
        <begin position="5657"/>
        <end position="5669"/>
    </location>
</feature>
<feature type="compositionally biased region" description="Polar residues" evidence="11">
    <location>
        <begin position="5178"/>
        <end position="5202"/>
    </location>
</feature>
<feature type="region of interest" description="Disordered" evidence="11">
    <location>
        <begin position="4695"/>
        <end position="4967"/>
    </location>
</feature>
<dbReference type="OrthoDB" id="293715at2759"/>
<dbReference type="SMART" id="SM00220">
    <property type="entry name" value="S_TKc"/>
    <property type="match status" value="1"/>
</dbReference>
<feature type="compositionally biased region" description="Low complexity" evidence="11">
    <location>
        <begin position="5785"/>
        <end position="5817"/>
    </location>
</feature>
<keyword evidence="12" id="KW-0812">Transmembrane</keyword>
<dbReference type="InterPro" id="IPR011009">
    <property type="entry name" value="Kinase-like_dom_sf"/>
</dbReference>
<comment type="catalytic activity">
    <reaction evidence="8">
        <text>L-threonyl-[protein] + ATP = O-phospho-L-threonyl-[protein] + ADP + H(+)</text>
        <dbReference type="Rhea" id="RHEA:46608"/>
        <dbReference type="Rhea" id="RHEA-COMP:11060"/>
        <dbReference type="Rhea" id="RHEA-COMP:11605"/>
        <dbReference type="ChEBI" id="CHEBI:15378"/>
        <dbReference type="ChEBI" id="CHEBI:30013"/>
        <dbReference type="ChEBI" id="CHEBI:30616"/>
        <dbReference type="ChEBI" id="CHEBI:61977"/>
        <dbReference type="ChEBI" id="CHEBI:456216"/>
        <dbReference type="EC" id="2.7.11.1"/>
    </reaction>
</comment>
<feature type="compositionally biased region" description="Polar residues" evidence="11">
    <location>
        <begin position="5128"/>
        <end position="5156"/>
    </location>
</feature>
<comment type="caution">
    <text evidence="15">The sequence shown here is derived from an EMBL/GenBank/DDBJ whole genome shotgun (WGS) entry which is preliminary data.</text>
</comment>
<feature type="chain" id="PRO_5023886383" description="non-specific serine/threonine protein kinase" evidence="13">
    <location>
        <begin position="31"/>
        <end position="5954"/>
    </location>
</feature>
<feature type="compositionally biased region" description="Polar residues" evidence="11">
    <location>
        <begin position="5216"/>
        <end position="5265"/>
    </location>
</feature>
<evidence type="ECO:0000256" key="12">
    <source>
        <dbReference type="SAM" id="Phobius"/>
    </source>
</evidence>
<feature type="compositionally biased region" description="Polar residues" evidence="11">
    <location>
        <begin position="5075"/>
        <end position="5103"/>
    </location>
</feature>
<evidence type="ECO:0000256" key="7">
    <source>
        <dbReference type="ARBA" id="ARBA00022840"/>
    </source>
</evidence>
<feature type="region of interest" description="Disordered" evidence="11">
    <location>
        <begin position="5655"/>
        <end position="5676"/>
    </location>
</feature>
<evidence type="ECO:0000256" key="8">
    <source>
        <dbReference type="ARBA" id="ARBA00047899"/>
    </source>
</evidence>
<keyword evidence="7" id="KW-0067">ATP-binding</keyword>